<evidence type="ECO:0000313" key="2">
    <source>
        <dbReference type="EMBL" id="CAK7270986.1"/>
    </source>
</evidence>
<protein>
    <submittedName>
        <fullName evidence="2">Uncharacterized protein</fullName>
    </submittedName>
</protein>
<sequence length="498" mass="54230">MENNQVFPEYDPTFYSQHDFAGMQQQQQQQPQPLLLQQNPQQHQQGFIRWAAQPVTAYQLVPMDYQPVCSHGHQHPLQQVQAQQHPTLYTFSQTSAGPQMTPMAPISPVTPVSPTCGHFMTRSIRRQVSVNFPQMSSGQGAYFDIPTPQYQTQGGFCQPQQQYPVQHALHHSASTPVMIPHKHSGSPEMLSSMPFSPMRRASQSFVPSMTFATPPPAPKKSLENMDVFASSNPGPTCATVPRLASHRGSTAMHRLRKPKSLVLTMPQARRAQQEKGYNGSPTAPKSSAMFFPNETMGGTSMAQSVLPAGSDHEYDGGDSSYSTSPLGSDTNANMRRRARMMASVQTMPAYVRSSFVRAAGESLVSPSPRHSTLSFRERVAAGSTQMQSEGSLDKFLQDHLHIAGGHHDQETTVAERTAASAGPVLSSSDEWCASSGTEPVRSPHHHRAAGGEAEPDKANCGEGGSCNYGMQQCPGCGLFTSRPEMHTCMSIGEGLSNF</sequence>
<feature type="region of interest" description="Disordered" evidence="1">
    <location>
        <begin position="271"/>
        <end position="331"/>
    </location>
</feature>
<feature type="region of interest" description="Disordered" evidence="1">
    <location>
        <begin position="425"/>
        <end position="457"/>
    </location>
</feature>
<feature type="compositionally biased region" description="Polar residues" evidence="1">
    <location>
        <begin position="319"/>
        <end position="330"/>
    </location>
</feature>
<dbReference type="EMBL" id="CAWUON010000066">
    <property type="protein sequence ID" value="CAK7270986.1"/>
    <property type="molecule type" value="Genomic_DNA"/>
</dbReference>
<evidence type="ECO:0000256" key="1">
    <source>
        <dbReference type="SAM" id="MobiDB-lite"/>
    </source>
</evidence>
<accession>A0ABP0DTV5</accession>
<gene>
    <name evidence="2" type="ORF">SEPCBS119000_004366</name>
</gene>
<dbReference type="Proteomes" id="UP001642502">
    <property type="component" value="Unassembled WGS sequence"/>
</dbReference>
<feature type="compositionally biased region" description="Polar residues" evidence="1">
    <location>
        <begin position="425"/>
        <end position="437"/>
    </location>
</feature>
<proteinExistence type="predicted"/>
<keyword evidence="3" id="KW-1185">Reference proteome</keyword>
<reference evidence="2 3" key="1">
    <citation type="submission" date="2024-01" db="EMBL/GenBank/DDBJ databases">
        <authorList>
            <person name="Allen C."/>
            <person name="Tagirdzhanova G."/>
        </authorList>
    </citation>
    <scope>NUCLEOTIDE SEQUENCE [LARGE SCALE GENOMIC DNA]</scope>
    <source>
        <strain evidence="2 3">CBS 119000</strain>
    </source>
</reference>
<evidence type="ECO:0000313" key="3">
    <source>
        <dbReference type="Proteomes" id="UP001642502"/>
    </source>
</evidence>
<comment type="caution">
    <text evidence="2">The sequence shown here is derived from an EMBL/GenBank/DDBJ whole genome shotgun (WGS) entry which is preliminary data.</text>
</comment>
<organism evidence="2 3">
    <name type="scientific">Sporothrix epigloea</name>
    <dbReference type="NCBI Taxonomy" id="1892477"/>
    <lineage>
        <taxon>Eukaryota</taxon>
        <taxon>Fungi</taxon>
        <taxon>Dikarya</taxon>
        <taxon>Ascomycota</taxon>
        <taxon>Pezizomycotina</taxon>
        <taxon>Sordariomycetes</taxon>
        <taxon>Sordariomycetidae</taxon>
        <taxon>Ophiostomatales</taxon>
        <taxon>Ophiostomataceae</taxon>
        <taxon>Sporothrix</taxon>
    </lineage>
</organism>
<name>A0ABP0DTV5_9PEZI</name>